<evidence type="ECO:0000256" key="15">
    <source>
        <dbReference type="PIRNR" id="PIRNR028762"/>
    </source>
</evidence>
<dbReference type="EMBL" id="CAKM01000206">
    <property type="protein sequence ID" value="CCJ29693.1"/>
    <property type="molecule type" value="Genomic_DNA"/>
</dbReference>
<feature type="binding site" evidence="17">
    <location>
        <begin position="164"/>
        <end position="165"/>
    </location>
    <ligand>
        <name>mRNA</name>
        <dbReference type="ChEBI" id="CHEBI:33699"/>
    </ligand>
</feature>
<dbReference type="PIRSF" id="PIRSF028762">
    <property type="entry name" value="ABD1"/>
    <property type="match status" value="1"/>
</dbReference>
<evidence type="ECO:0000256" key="16">
    <source>
        <dbReference type="PIRSR" id="PIRSR028762-1"/>
    </source>
</evidence>
<keyword evidence="8 15" id="KW-0694">RNA-binding</keyword>
<evidence type="ECO:0000256" key="5">
    <source>
        <dbReference type="ARBA" id="ARBA00022664"/>
    </source>
</evidence>
<evidence type="ECO:0000256" key="17">
    <source>
        <dbReference type="PIRSR" id="PIRSR028762-2"/>
    </source>
</evidence>
<feature type="binding site" evidence="16">
    <location>
        <position position="270"/>
    </location>
    <ligand>
        <name>S-adenosyl-L-methionine</name>
        <dbReference type="ChEBI" id="CHEBI:59789"/>
    </ligand>
</feature>
<evidence type="ECO:0000259" key="18">
    <source>
        <dbReference type="PROSITE" id="PS51562"/>
    </source>
</evidence>
<dbReference type="VEuPathDB" id="FungiDB:PNEJI1_002625"/>
<comment type="similarity">
    <text evidence="15">Belongs to the class I-like SAM-binding methyltransferase superfamily. mRNA cap 0 methyltransferase family.</text>
</comment>
<feature type="binding site" evidence="16">
    <location>
        <position position="191"/>
    </location>
    <ligand>
        <name>S-adenosyl-L-methionine</name>
        <dbReference type="ChEBI" id="CHEBI:59789"/>
    </ligand>
</feature>
<accession>L0PBD4</accession>
<dbReference type="InterPro" id="IPR016899">
    <property type="entry name" value="mRNA_G-N7_MeTrfase_euk"/>
</dbReference>
<comment type="caution">
    <text evidence="19">The sequence shown here is derived from an EMBL/GenBank/DDBJ whole genome shotgun (WGS) entry which is preliminary data.</text>
</comment>
<dbReference type="SUPFAM" id="SSF53335">
    <property type="entry name" value="S-adenosyl-L-methionine-dependent methyltransferases"/>
    <property type="match status" value="1"/>
</dbReference>
<dbReference type="Proteomes" id="UP000010422">
    <property type="component" value="Unassembled WGS sequence"/>
</dbReference>
<dbReference type="STRING" id="1209962.L0PBD4"/>
<dbReference type="Gene3D" id="3.40.50.150">
    <property type="entry name" value="Vaccinia Virus protein VP39"/>
    <property type="match status" value="1"/>
</dbReference>
<keyword evidence="7 15" id="KW-0949">S-adenosyl-L-methionine</keyword>
<dbReference type="GO" id="GO:0003723">
    <property type="term" value="F:RNA binding"/>
    <property type="evidence" value="ECO:0007669"/>
    <property type="project" value="UniProtKB-KW"/>
</dbReference>
<dbReference type="CDD" id="cd02440">
    <property type="entry name" value="AdoMet_MTases"/>
    <property type="match status" value="1"/>
</dbReference>
<dbReference type="PROSITE" id="PS51562">
    <property type="entry name" value="RNA_CAP0_MT"/>
    <property type="match status" value="1"/>
</dbReference>
<evidence type="ECO:0000313" key="20">
    <source>
        <dbReference type="Proteomes" id="UP000010422"/>
    </source>
</evidence>
<evidence type="ECO:0000256" key="7">
    <source>
        <dbReference type="ARBA" id="ARBA00022691"/>
    </source>
</evidence>
<sequence length="434" mass="51088">MEEKEHLNKILKENQDIEKTGKKRIFFDNEECNLLEKTAKFETQNNKFLVNEILLSKETKNTNEATLSFPQKDADVLNASESSNSEKKIPIRKFKAPSIVKEQSETERRSERKRIRYNEMNQNYETYVSSQNVTDLVRQYYNEKPEVGRKRRESSPIIGLRNFNNWIKSALIRKFSKMFPRDIAILVLDIGCGKGGDLLKWVKAGIAGYIGIDSAEVSIMQARERYRRLKFFNFVAKFYVLDCYTNPLESILPPDERKFDIVSMQFSMHYAFETEEKCHQMLSNVSKSLTRGGKFIGTIPSSDFIIEKIKKLKDGEKEWGNSIYKIQFANRPLSEFRPPFGHRYNFYLEDAITDVPEYVVPFEAFRALAQDYNLEMLYCRRFHDIFFEEQKDHDIKMLLERMKLVDMQGKRIISDDEWDVAGFYLAFAFEKRGI</sequence>
<feature type="site" description="mRNA cap binding" evidence="17">
    <location>
        <position position="424"/>
    </location>
</feature>
<reference evidence="19 20" key="1">
    <citation type="journal article" date="2012" name="MBio">
        <title>De novo assembly of the Pneumocystis jirovecii genome from a single bronchoalveolar lavage fluid specimen from a patient.</title>
        <authorList>
            <person name="Cisse O.H."/>
            <person name="Pagni M."/>
            <person name="Hauser P.M."/>
        </authorList>
    </citation>
    <scope>NUCLEOTIDE SEQUENCE [LARGE SCALE GENOMIC DNA]</scope>
    <source>
        <strain evidence="19 20">SE8</strain>
    </source>
</reference>
<evidence type="ECO:0000256" key="12">
    <source>
        <dbReference type="ARBA" id="ARBA00033387"/>
    </source>
</evidence>
<evidence type="ECO:0000256" key="9">
    <source>
        <dbReference type="ARBA" id="ARBA00023042"/>
    </source>
</evidence>
<feature type="site" description="mRNA cap binding" evidence="17">
    <location>
        <position position="357"/>
    </location>
</feature>
<comment type="catalytic activity">
    <reaction evidence="13">
        <text>a 5'-end (5'-triphosphoguanosine)-ribonucleoside in mRNA + S-adenosyl-L-methionine = a 5'-end (N(7)-methyl 5'-triphosphoguanosine)-ribonucleoside in mRNA + S-adenosyl-L-homocysteine</text>
        <dbReference type="Rhea" id="RHEA:67008"/>
        <dbReference type="Rhea" id="RHEA-COMP:17166"/>
        <dbReference type="Rhea" id="RHEA-COMP:17167"/>
        <dbReference type="ChEBI" id="CHEBI:57856"/>
        <dbReference type="ChEBI" id="CHEBI:59789"/>
        <dbReference type="ChEBI" id="CHEBI:156461"/>
        <dbReference type="ChEBI" id="CHEBI:167617"/>
        <dbReference type="EC" id="2.1.1.56"/>
    </reaction>
</comment>
<feature type="domain" description="MRNA cap 0 methyltransferase" evidence="18">
    <location>
        <begin position="155"/>
        <end position="432"/>
    </location>
</feature>
<keyword evidence="6 15" id="KW-0808">Transferase</keyword>
<evidence type="ECO:0000313" key="19">
    <source>
        <dbReference type="EMBL" id="CCJ29693.1"/>
    </source>
</evidence>
<protein>
    <recommendedName>
        <fullName evidence="14 15">mRNA cap guanine-N(7) methyltransferase</fullName>
        <ecNumber evidence="3 15">2.1.1.56</ecNumber>
    </recommendedName>
    <alternativeName>
        <fullName evidence="11 15">mRNA (guanine-N(7))-methyltransferase</fullName>
    </alternativeName>
    <alternativeName>
        <fullName evidence="12 15">mRNA cap methyltransferase</fullName>
    </alternativeName>
</protein>
<evidence type="ECO:0000256" key="4">
    <source>
        <dbReference type="ARBA" id="ARBA00022603"/>
    </source>
</evidence>
<evidence type="ECO:0000256" key="8">
    <source>
        <dbReference type="ARBA" id="ARBA00022884"/>
    </source>
</evidence>
<evidence type="ECO:0000256" key="1">
    <source>
        <dbReference type="ARBA" id="ARBA00003378"/>
    </source>
</evidence>
<organism evidence="20">
    <name type="scientific">Pneumocystis jirovecii</name>
    <name type="common">Human pneumocystis pneumonia agent</name>
    <dbReference type="NCBI Taxonomy" id="42068"/>
    <lineage>
        <taxon>Eukaryota</taxon>
        <taxon>Fungi</taxon>
        <taxon>Dikarya</taxon>
        <taxon>Ascomycota</taxon>
        <taxon>Taphrinomycotina</taxon>
        <taxon>Pneumocystomycetes</taxon>
        <taxon>Pneumocystaceae</taxon>
        <taxon>Pneumocystis</taxon>
    </lineage>
</organism>
<name>L0PBD4_PNEJI</name>
<dbReference type="Pfam" id="PF03291">
    <property type="entry name" value="mRNA_G-N7_MeTrfase"/>
    <property type="match status" value="1"/>
</dbReference>
<evidence type="ECO:0000256" key="6">
    <source>
        <dbReference type="ARBA" id="ARBA00022679"/>
    </source>
</evidence>
<proteinExistence type="inferred from homology"/>
<feature type="site" description="mRNA cap binding" evidence="17">
    <location>
        <position position="225"/>
    </location>
</feature>
<dbReference type="InterPro" id="IPR029063">
    <property type="entry name" value="SAM-dependent_MTases_sf"/>
</dbReference>
<dbReference type="InterPro" id="IPR004971">
    <property type="entry name" value="mRNA_G-N7_MeTrfase_dom"/>
</dbReference>
<evidence type="ECO:0000256" key="3">
    <source>
        <dbReference type="ARBA" id="ARBA00011926"/>
    </source>
</evidence>
<feature type="binding site" evidence="16">
    <location>
        <position position="265"/>
    </location>
    <ligand>
        <name>S-adenosyl-L-methionine</name>
        <dbReference type="ChEBI" id="CHEBI:59789"/>
    </ligand>
</feature>
<dbReference type="GO" id="GO:0005634">
    <property type="term" value="C:nucleus"/>
    <property type="evidence" value="ECO:0007669"/>
    <property type="project" value="UniProtKB-SubCell"/>
</dbReference>
<feature type="binding site" evidence="16">
    <location>
        <position position="168"/>
    </location>
    <ligand>
        <name>S-adenosyl-L-methionine</name>
        <dbReference type="ChEBI" id="CHEBI:59789"/>
    </ligand>
</feature>
<keyword evidence="4 15" id="KW-0489">Methyltransferase</keyword>
<dbReference type="InParanoid" id="L0PBD4"/>
<keyword evidence="5 15" id="KW-0507">mRNA processing</keyword>
<dbReference type="EC" id="2.1.1.56" evidence="3 15"/>
<feature type="site" description="mRNA cap binding" evidence="17">
    <location>
        <position position="194"/>
    </location>
</feature>
<comment type="subcellular location">
    <subcellularLocation>
        <location evidence="2 15">Nucleus</location>
    </subcellularLocation>
</comment>
<comment type="function">
    <text evidence="1">Responsible for methylating the 5'-cap structure of mRNAs.</text>
</comment>
<feature type="site" description="mRNA cap binding" evidence="17">
    <location>
        <position position="200"/>
    </location>
</feature>
<feature type="site" description="mRNA cap binding" evidence="17">
    <location>
        <position position="269"/>
    </location>
</feature>
<dbReference type="PANTHER" id="PTHR12189:SF2">
    <property type="entry name" value="MRNA CAP GUANINE-N7 METHYLTRANSFERASE"/>
    <property type="match status" value="1"/>
</dbReference>
<dbReference type="GO" id="GO:0004482">
    <property type="term" value="F:mRNA 5'-cap (guanine-N7-)-methyltransferase activity"/>
    <property type="evidence" value="ECO:0007669"/>
    <property type="project" value="UniProtKB-EC"/>
</dbReference>
<dbReference type="InterPro" id="IPR039753">
    <property type="entry name" value="RG7MT1"/>
</dbReference>
<evidence type="ECO:0000256" key="10">
    <source>
        <dbReference type="ARBA" id="ARBA00023242"/>
    </source>
</evidence>
<evidence type="ECO:0000256" key="14">
    <source>
        <dbReference type="ARBA" id="ARBA00049739"/>
    </source>
</evidence>
<evidence type="ECO:0000256" key="11">
    <source>
        <dbReference type="ARBA" id="ARBA00032772"/>
    </source>
</evidence>
<dbReference type="AlphaFoldDB" id="L0PBD4"/>
<dbReference type="PANTHER" id="PTHR12189">
    <property type="entry name" value="MRNA GUANINE-7- METHYLTRANSFERASE"/>
    <property type="match status" value="1"/>
</dbReference>
<evidence type="ECO:0000256" key="13">
    <source>
        <dbReference type="ARBA" id="ARBA00044712"/>
    </source>
</evidence>
<evidence type="ECO:0000256" key="2">
    <source>
        <dbReference type="ARBA" id="ARBA00004123"/>
    </source>
</evidence>
<feature type="binding site" evidence="16">
    <location>
        <position position="242"/>
    </location>
    <ligand>
        <name>S-adenosyl-L-methionine</name>
        <dbReference type="ChEBI" id="CHEBI:59789"/>
    </ligand>
</feature>
<keyword evidence="10 15" id="KW-0539">Nucleus</keyword>
<gene>
    <name evidence="19" type="ORF">PNEJI1_002625</name>
</gene>
<dbReference type="FunCoup" id="L0PBD4">
    <property type="interactions" value="585"/>
</dbReference>
<feature type="binding site" evidence="16">
    <location>
        <position position="213"/>
    </location>
    <ligand>
        <name>S-adenosyl-L-methionine</name>
        <dbReference type="ChEBI" id="CHEBI:59789"/>
    </ligand>
</feature>
<keyword evidence="9 15" id="KW-0506">mRNA capping</keyword>